<feature type="transmembrane region" description="Helical" evidence="1">
    <location>
        <begin position="969"/>
        <end position="992"/>
    </location>
</feature>
<proteinExistence type="predicted"/>
<dbReference type="InterPro" id="IPR027463">
    <property type="entry name" value="AcrB_DN_DC_subdom"/>
</dbReference>
<feature type="transmembrane region" description="Helical" evidence="1">
    <location>
        <begin position="869"/>
        <end position="888"/>
    </location>
</feature>
<evidence type="ECO:0000256" key="1">
    <source>
        <dbReference type="SAM" id="Phobius"/>
    </source>
</evidence>
<dbReference type="Proteomes" id="UP000175669">
    <property type="component" value="Unassembled WGS sequence"/>
</dbReference>
<keyword evidence="3" id="KW-1185">Reference proteome</keyword>
<dbReference type="InterPro" id="IPR001036">
    <property type="entry name" value="Acrflvin-R"/>
</dbReference>
<dbReference type="Gene3D" id="3.30.70.1430">
    <property type="entry name" value="Multidrug efflux transporter AcrB pore domain"/>
    <property type="match status" value="2"/>
</dbReference>
<dbReference type="PANTHER" id="PTHR32063">
    <property type="match status" value="1"/>
</dbReference>
<dbReference type="SUPFAM" id="SSF82714">
    <property type="entry name" value="Multidrug efflux transporter AcrB TolC docking domain, DN and DC subdomains"/>
    <property type="match status" value="2"/>
</dbReference>
<dbReference type="Gene3D" id="3.30.70.1440">
    <property type="entry name" value="Multidrug efflux transporter AcrB pore domain"/>
    <property type="match status" value="1"/>
</dbReference>
<dbReference type="SUPFAM" id="SSF82693">
    <property type="entry name" value="Multidrug efflux transporter AcrB pore domain, PN1, PN2, PC1 and PC2 subdomains"/>
    <property type="match status" value="1"/>
</dbReference>
<feature type="transmembrane region" description="Helical" evidence="1">
    <location>
        <begin position="894"/>
        <end position="916"/>
    </location>
</feature>
<dbReference type="OrthoDB" id="9757940at2"/>
<dbReference type="Gene3D" id="3.30.2090.10">
    <property type="entry name" value="Multidrug efflux transporter AcrB TolC docking domain, DN and DC subdomains"/>
    <property type="match status" value="2"/>
</dbReference>
<sequence>MITDMLLKPRLILMVVIMLTLAGLASFGNMARQEDPVFPARNGLITVLYPGATADALERLILEPLQDEISQVEEVLEYSAIARSGVALLNIVLQDNLYDTDPAWERVRQAMDRARLEFPAGVRQMELDDRVTSNPAVVLALAGDPSVVALSLAAERLKRQLTDLPGLSRIEIEGDVEEQITIAIQDAELNRLGISPAYIANVIGQRNQVSPGGFIVVNNKRISLLSNSEFEDLAALRSTQIALPDASSVPLASIADIQRTPIEPAPPATWMNGERVVTVNVYIQDNQVDAIGFGETLRQRVQEIAPDFAPLKIAELFFQPDQVESRLSDLQGSLLLSMLIITLVVFIGMGWRMGILVAAMLPLVTLISLGVYDLGGGVLHQIAVIGLVISLGILIDNAIVMIENIQNHLSDGKSRQQSMLLAVKELAGPLGASTGTTLAAFTPLLLSSGGTADFTRGIPVMIMLTLSISYLLAISVAPLLAAWFLPPQQARRSAWFDTLGSRMALLSETWPRLIIIGGLTLVIGSFMLSNFLNFQFFPNADRPQVVIEVFLPEGSDQAYTDEISADFERLTRQQANVVSVHRFVGFTGPGFYYNLPNATRAPNRARLVVNMQSLGDTSGLIDWAREHAATSLPEISIVASTLAQGPPRVAPVEVRLYHANNNTRLAAAEHIFRLLKTIPGAVDVRHDIDLGTPVLRAMIDDASAQRHGVSRADVAQTLFARSFGFTAEQYRQELDPIPIVLRSLEGLSTDVSKLLSSYVYNNNGEAIPVSLVARFEADWQEAGIQHRNGVRVYTITAGLANGYNFSQILEVLNERLQEEPLPVGTRMELGGDLEGSGEANQAILSTAPIGILLLLFFLILQFNSFTRVGIILLTVPLAAAGIFPGLVLTGSPFGFQPLLGIIALVGIVVNNAIVLIDRIDQRLKEGANINDAVSDAVTRRTRPILLTTATTVAGLLPLALSASTLWPPMAWAIISGLLASTVQTLLVVPAVCRLTLKPKRDSAEIEAFAEKI</sequence>
<dbReference type="PRINTS" id="PR00702">
    <property type="entry name" value="ACRIFLAVINRP"/>
</dbReference>
<dbReference type="EMBL" id="MASR01000001">
    <property type="protein sequence ID" value="OFE12091.1"/>
    <property type="molecule type" value="Genomic_DNA"/>
</dbReference>
<reference evidence="3" key="1">
    <citation type="submission" date="2016-07" db="EMBL/GenBank/DDBJ databases">
        <authorList>
            <person name="Florea S."/>
            <person name="Webb J.S."/>
            <person name="Jaromczyk J."/>
            <person name="Schardl C.L."/>
        </authorList>
    </citation>
    <scope>NUCLEOTIDE SEQUENCE [LARGE SCALE GENOMIC DNA]</scope>
    <source>
        <strain evidence="3">KCTC 42131</strain>
    </source>
</reference>
<dbReference type="AlphaFoldDB" id="A0A1E8CI12"/>
<accession>A0A1E8CI12</accession>
<feature type="transmembrane region" description="Helical" evidence="1">
    <location>
        <begin position="458"/>
        <end position="485"/>
    </location>
</feature>
<dbReference type="SUPFAM" id="SSF82866">
    <property type="entry name" value="Multidrug efflux transporter AcrB transmembrane domain"/>
    <property type="match status" value="2"/>
</dbReference>
<evidence type="ECO:0000313" key="2">
    <source>
        <dbReference type="EMBL" id="OFE12091.1"/>
    </source>
</evidence>
<feature type="transmembrane region" description="Helical" evidence="1">
    <location>
        <begin position="426"/>
        <end position="446"/>
    </location>
</feature>
<evidence type="ECO:0000313" key="3">
    <source>
        <dbReference type="Proteomes" id="UP000175669"/>
    </source>
</evidence>
<keyword evidence="1" id="KW-1133">Transmembrane helix</keyword>
<protein>
    <submittedName>
        <fullName evidence="2">Acriflavin resistance protein</fullName>
    </submittedName>
</protein>
<keyword evidence="1" id="KW-0812">Transmembrane</keyword>
<feature type="transmembrane region" description="Helical" evidence="1">
    <location>
        <begin position="513"/>
        <end position="532"/>
    </location>
</feature>
<dbReference type="GO" id="GO:0042910">
    <property type="term" value="F:xenobiotic transmembrane transporter activity"/>
    <property type="evidence" value="ECO:0007669"/>
    <property type="project" value="TreeGrafter"/>
</dbReference>
<dbReference type="GO" id="GO:0005886">
    <property type="term" value="C:plasma membrane"/>
    <property type="evidence" value="ECO:0007669"/>
    <property type="project" value="TreeGrafter"/>
</dbReference>
<feature type="transmembrane region" description="Helical" evidence="1">
    <location>
        <begin position="944"/>
        <end position="963"/>
    </location>
</feature>
<dbReference type="Gene3D" id="1.20.1640.10">
    <property type="entry name" value="Multidrug efflux transporter AcrB transmembrane domain"/>
    <property type="match status" value="2"/>
</dbReference>
<dbReference type="STRING" id="1524254.PHACT_02220"/>
<organism evidence="2 3">
    <name type="scientific">Pseudohongiella acticola</name>
    <dbReference type="NCBI Taxonomy" id="1524254"/>
    <lineage>
        <taxon>Bacteria</taxon>
        <taxon>Pseudomonadati</taxon>
        <taxon>Pseudomonadota</taxon>
        <taxon>Gammaproteobacteria</taxon>
        <taxon>Pseudomonadales</taxon>
        <taxon>Pseudohongiellaceae</taxon>
        <taxon>Pseudohongiella</taxon>
    </lineage>
</organism>
<feature type="transmembrane region" description="Helical" evidence="1">
    <location>
        <begin position="378"/>
        <end position="405"/>
    </location>
</feature>
<gene>
    <name evidence="2" type="ORF">PHACT_02220</name>
</gene>
<keyword evidence="1" id="KW-0472">Membrane</keyword>
<feature type="transmembrane region" description="Helical" evidence="1">
    <location>
        <begin position="842"/>
        <end position="862"/>
    </location>
</feature>
<dbReference type="Pfam" id="PF00873">
    <property type="entry name" value="ACR_tran"/>
    <property type="match status" value="1"/>
</dbReference>
<dbReference type="PANTHER" id="PTHR32063:SF18">
    <property type="entry name" value="CATION EFFLUX SYSTEM PROTEIN"/>
    <property type="match status" value="1"/>
</dbReference>
<feature type="transmembrane region" description="Helical" evidence="1">
    <location>
        <begin position="330"/>
        <end position="348"/>
    </location>
</feature>
<comment type="caution">
    <text evidence="2">The sequence shown here is derived from an EMBL/GenBank/DDBJ whole genome shotgun (WGS) entry which is preliminary data.</text>
</comment>
<dbReference type="Gene3D" id="3.30.70.1320">
    <property type="entry name" value="Multidrug efflux transporter AcrB pore domain like"/>
    <property type="match status" value="1"/>
</dbReference>
<name>A0A1E8CI12_9GAMM</name>
<dbReference type="RefSeq" id="WP_070115715.1">
    <property type="nucleotide sequence ID" value="NZ_CAXATG010000002.1"/>
</dbReference>